<dbReference type="Pfam" id="PF15372">
    <property type="entry name" value="DUF4600"/>
    <property type="match status" value="1"/>
</dbReference>
<accession>A0A1I8ICZ7</accession>
<reference evidence="3" key="1">
    <citation type="submission" date="2016-11" db="UniProtKB">
        <authorList>
            <consortium name="WormBaseParasite"/>
        </authorList>
    </citation>
    <scope>IDENTIFICATION</scope>
</reference>
<dbReference type="Proteomes" id="UP000095280">
    <property type="component" value="Unplaced"/>
</dbReference>
<dbReference type="AlphaFoldDB" id="A0A1I8ICZ7"/>
<name>A0A1I8ICZ7_9PLAT</name>
<feature type="coiled-coil region" evidence="1">
    <location>
        <begin position="131"/>
        <end position="165"/>
    </location>
</feature>
<sequence length="640" mass="70867">MFSDEDLDLERLRATLMQETQMKEMVEESCNELAVTVAELEKRYEGIEDESNEWKTRFEIQQEINEQLRKQIVILQEKVMQASKTTKDIQRIVKSNTITTEFGSATPNMIKLLQKEKTGLINQRKDIDWRVDQEAKAYHKANEERKNIQEEINQINANLGDIRKSNALTTGARGRGRDIKATVGTKTHKDSNHIWYKDSPFPPSCGGGARMSTKRRLRDPWHPEHLDRSSCAPLMTEDDLMMPKKPRRWRPLRCLNRHRCLGALQICSPFALRLGFVLDAFPARVDPTAAAGSAASCAAATAGLVAGSTARHHGILQHLEKVLLLLLHLTQLGNPLGSSVRVHGVEDVDNIGSRCGVRHAEQLTAALAAGFGKLVGREVSHVVHFHLAAVDVDCLQAAELVGGCLGFAGLLRLGNQHHLVEQEDLPLLKFQLGRWRIRARVVRTGQDAESHDAFCPHLAESVGECATFKAVFARLVNHGANQQAVAHAALHRAHQGLAYLLKELAMLLAGDVLRLAMVLAVLGVPAGHVALLGDEHAGYTVDTAPVAPDDAPLLGEVGRQCRVWIVLQRDVLLRYEPELVHHPLGRENQQLGRFGQNGQAGLQLRLRLRLRRHLQGGHVASGCNCGQHNFRGAVAFDKTV</sequence>
<dbReference type="PANTHER" id="PTHR28671:SF3">
    <property type="entry name" value="COILED-COIL DOMAIN-CONTAINING PROTEIN 169"/>
    <property type="match status" value="1"/>
</dbReference>
<keyword evidence="1" id="KW-0175">Coiled coil</keyword>
<dbReference type="PANTHER" id="PTHR28671">
    <property type="entry name" value="COILED-COIL DOMAIN-CONTAINING PROTEIN 169"/>
    <property type="match status" value="1"/>
</dbReference>
<proteinExistence type="predicted"/>
<feature type="coiled-coil region" evidence="1">
    <location>
        <begin position="9"/>
        <end position="85"/>
    </location>
</feature>
<evidence type="ECO:0000313" key="2">
    <source>
        <dbReference type="Proteomes" id="UP000095280"/>
    </source>
</evidence>
<evidence type="ECO:0000256" key="1">
    <source>
        <dbReference type="SAM" id="Coils"/>
    </source>
</evidence>
<protein>
    <submittedName>
        <fullName evidence="3">Cilia- and flagella-associated protein 157</fullName>
    </submittedName>
</protein>
<dbReference type="WBParaSite" id="maker-uti_cns_0011402-snap-gene-0.2-mRNA-1">
    <property type="protein sequence ID" value="maker-uti_cns_0011402-snap-gene-0.2-mRNA-1"/>
    <property type="gene ID" value="maker-uti_cns_0011402-snap-gene-0.2"/>
</dbReference>
<keyword evidence="2" id="KW-1185">Reference proteome</keyword>
<organism evidence="2 3">
    <name type="scientific">Macrostomum lignano</name>
    <dbReference type="NCBI Taxonomy" id="282301"/>
    <lineage>
        <taxon>Eukaryota</taxon>
        <taxon>Metazoa</taxon>
        <taxon>Spiralia</taxon>
        <taxon>Lophotrochozoa</taxon>
        <taxon>Platyhelminthes</taxon>
        <taxon>Rhabditophora</taxon>
        <taxon>Macrostomorpha</taxon>
        <taxon>Macrostomida</taxon>
        <taxon>Macrostomidae</taxon>
        <taxon>Macrostomum</taxon>
    </lineage>
</organism>
<dbReference type="InterPro" id="IPR028022">
    <property type="entry name" value="DUF4600"/>
</dbReference>
<evidence type="ECO:0000313" key="3">
    <source>
        <dbReference type="WBParaSite" id="maker-uti_cns_0011402-snap-gene-0.2-mRNA-1"/>
    </source>
</evidence>